<dbReference type="AlphaFoldDB" id="A0A6B8RQQ2"/>
<organism evidence="1 2">
    <name type="scientific">Paenibacillus psychroresistens</name>
    <dbReference type="NCBI Taxonomy" id="1778678"/>
    <lineage>
        <taxon>Bacteria</taxon>
        <taxon>Bacillati</taxon>
        <taxon>Bacillota</taxon>
        <taxon>Bacilli</taxon>
        <taxon>Bacillales</taxon>
        <taxon>Paenibacillaceae</taxon>
        <taxon>Paenibacillus</taxon>
    </lineage>
</organism>
<dbReference type="Proteomes" id="UP000426246">
    <property type="component" value="Chromosome"/>
</dbReference>
<dbReference type="KEGG" id="ppsc:EHS13_27310"/>
<evidence type="ECO:0000313" key="2">
    <source>
        <dbReference type="Proteomes" id="UP000426246"/>
    </source>
</evidence>
<accession>A0A6B8RQQ2</accession>
<protein>
    <submittedName>
        <fullName evidence="1">Uncharacterized protein</fullName>
    </submittedName>
</protein>
<proteinExistence type="predicted"/>
<keyword evidence="2" id="KW-1185">Reference proteome</keyword>
<sequence length="163" mass="18708">MIKPMRAYFPFTFIVENQSYCCIWYSDSVDGFIMDADKIKHFSSMSALISYVVSQNLMIAEETTVLFVDGFTHWLEEPAEIDCEEFLMFWNVVTDLAHSSEFSFYGDHTTKILTGVYDKLFIGSQLPSKEAGNSLNAPIWDKTERLELTKVIEDGLRIIKSCL</sequence>
<gene>
    <name evidence="1" type="ORF">EHS13_27310</name>
</gene>
<dbReference type="EMBL" id="CP034235">
    <property type="protein sequence ID" value="QGQ98329.1"/>
    <property type="molecule type" value="Genomic_DNA"/>
</dbReference>
<evidence type="ECO:0000313" key="1">
    <source>
        <dbReference type="EMBL" id="QGQ98329.1"/>
    </source>
</evidence>
<name>A0A6B8RQQ2_9BACL</name>
<reference evidence="2" key="1">
    <citation type="submission" date="2018-11" db="EMBL/GenBank/DDBJ databases">
        <title>Complete genome sequence of Paenibacillus sp. ML311-T8.</title>
        <authorList>
            <person name="Nam Y.-D."/>
            <person name="Kang J."/>
            <person name="Chung W.-H."/>
            <person name="Park Y.S."/>
        </authorList>
    </citation>
    <scope>NUCLEOTIDE SEQUENCE [LARGE SCALE GENOMIC DNA]</scope>
    <source>
        <strain evidence="2">ML311-T8</strain>
    </source>
</reference>